<dbReference type="PANTHER" id="PTHR12978">
    <property type="entry name" value="HISTIDINE TRIAD HIT PROTEIN MEMBER"/>
    <property type="match status" value="1"/>
</dbReference>
<dbReference type="PANTHER" id="PTHR12978:SF0">
    <property type="entry name" value="M7GPPPX DIPHOSPHATASE"/>
    <property type="match status" value="1"/>
</dbReference>
<dbReference type="OrthoDB" id="10264956at2759"/>
<evidence type="ECO:0000313" key="1">
    <source>
        <dbReference type="EMBL" id="OMJ09099.1"/>
    </source>
</evidence>
<evidence type="ECO:0000313" key="2">
    <source>
        <dbReference type="EMBL" id="OMJ29474.1"/>
    </source>
</evidence>
<dbReference type="Pfam" id="PF11969">
    <property type="entry name" value="DcpS_C"/>
    <property type="match status" value="1"/>
</dbReference>
<dbReference type="SUPFAM" id="SSF54197">
    <property type="entry name" value="HIT-like"/>
    <property type="match status" value="1"/>
</dbReference>
<dbReference type="Proteomes" id="UP000187429">
    <property type="component" value="Unassembled WGS sequence"/>
</dbReference>
<keyword evidence="3" id="KW-1185">Reference proteome</keyword>
<comment type="caution">
    <text evidence="2">The sequence shown here is derived from an EMBL/GenBank/DDBJ whole genome shotgun (WGS) entry which is preliminary data.</text>
</comment>
<reference evidence="3" key="2">
    <citation type="submission" date="2017-01" db="EMBL/GenBank/DDBJ databases">
        <authorList>
            <person name="Wang Y."/>
            <person name="White M."/>
            <person name="Kvist S."/>
            <person name="Moncalvo J.-M."/>
        </authorList>
    </citation>
    <scope>NUCLEOTIDE SEQUENCE [LARGE SCALE GENOMIC DNA]</scope>
    <source>
        <strain evidence="3">ID-206-W2</strain>
    </source>
</reference>
<dbReference type="EMBL" id="LSSM01000270">
    <property type="protein sequence ID" value="OMJ29474.1"/>
    <property type="molecule type" value="Genomic_DNA"/>
</dbReference>
<gene>
    <name evidence="2" type="ORF">AYI69_g1022</name>
    <name evidence="1" type="ORF">AYI69_g10808</name>
</gene>
<dbReference type="GO" id="GO:0000340">
    <property type="term" value="F:RNA 7-methylguanosine cap binding"/>
    <property type="evidence" value="ECO:0007669"/>
    <property type="project" value="TreeGrafter"/>
</dbReference>
<reference evidence="2" key="1">
    <citation type="submission" date="2017-01" db="EMBL/GenBank/DDBJ databases">
        <authorList>
            <person name="Mah S.A."/>
            <person name="Swanson W.J."/>
            <person name="Moy G.W."/>
            <person name="Vacquier V.D."/>
        </authorList>
    </citation>
    <scope>NUCLEOTIDE SEQUENCE [LARGE SCALE GENOMIC DNA]</scope>
    <source>
        <strain evidence="2">ID-206-W2</strain>
    </source>
</reference>
<dbReference type="AlphaFoldDB" id="A0A1R1YRF6"/>
<dbReference type="EMBL" id="LSSM01007166">
    <property type="protein sequence ID" value="OMJ09099.1"/>
    <property type="molecule type" value="Genomic_DNA"/>
</dbReference>
<dbReference type="InterPro" id="IPR008594">
    <property type="entry name" value="DcpS/DCS2"/>
</dbReference>
<dbReference type="GO" id="GO:0000932">
    <property type="term" value="C:P-body"/>
    <property type="evidence" value="ECO:0007669"/>
    <property type="project" value="TreeGrafter"/>
</dbReference>
<evidence type="ECO:0000313" key="3">
    <source>
        <dbReference type="Proteomes" id="UP000187429"/>
    </source>
</evidence>
<protein>
    <submittedName>
        <fullName evidence="2">M7GpppX diphosphatase</fullName>
    </submittedName>
</protein>
<dbReference type="GO" id="GO:0000290">
    <property type="term" value="P:deadenylation-dependent decapping of nuclear-transcribed mRNA"/>
    <property type="evidence" value="ECO:0007669"/>
    <property type="project" value="InterPro"/>
</dbReference>
<organism evidence="2 3">
    <name type="scientific">Smittium culicis</name>
    <dbReference type="NCBI Taxonomy" id="133412"/>
    <lineage>
        <taxon>Eukaryota</taxon>
        <taxon>Fungi</taxon>
        <taxon>Fungi incertae sedis</taxon>
        <taxon>Zoopagomycota</taxon>
        <taxon>Kickxellomycotina</taxon>
        <taxon>Harpellomycetes</taxon>
        <taxon>Harpellales</taxon>
        <taxon>Legeriomycetaceae</taxon>
        <taxon>Smittium</taxon>
    </lineage>
</organism>
<dbReference type="Gene3D" id="3.30.428.10">
    <property type="entry name" value="HIT-like"/>
    <property type="match status" value="1"/>
</dbReference>
<accession>A0A1R1YRF6</accession>
<name>A0A1R1YRF6_9FUNG</name>
<dbReference type="InterPro" id="IPR036265">
    <property type="entry name" value="HIT-like_sf"/>
</dbReference>
<dbReference type="GO" id="GO:0016787">
    <property type="term" value="F:hydrolase activity"/>
    <property type="evidence" value="ECO:0007669"/>
    <property type="project" value="InterPro"/>
</dbReference>
<proteinExistence type="predicted"/>
<sequence length="189" mass="21947">MYKSITVKYIEQEPLSRIQWVYNILEGKAETEQVIHRDDNQLSGFVLLPDFKWDQTSLSNLYYVAFVNDKAIRTLRDINGSNLNVLKNIKSKAAEAISSKHPQFDTNQLSFYVHYQPSYYLFHVHITNVHIESAGNRAGRAHLLDTIIDNVENIDPNYYQKASIPIILGESHPLYLKFTESSQEEFKKH</sequence>
<dbReference type="GO" id="GO:0005634">
    <property type="term" value="C:nucleus"/>
    <property type="evidence" value="ECO:0007669"/>
    <property type="project" value="TreeGrafter"/>
</dbReference>